<dbReference type="InterPro" id="IPR045584">
    <property type="entry name" value="Pilin-like"/>
</dbReference>
<name>A0A239RUS3_ACIJO</name>
<comment type="caution">
    <text evidence="1">The sequence shown here is derived from an EMBL/GenBank/DDBJ whole genome shotgun (WGS) entry which is preliminary data.</text>
</comment>
<sequence>MRQKENGFTLIELMVTIAISAIIAMMAAPNMMQFVYKKQLETEARDLAMTLSNVRGTAVSLRKDISLEFKNQENTGDKFYWDTTRSTVHVLAKGLPEGITFTPIGLVKKRTTSIRKLEKPNPDFNKEIPENPLTNPKTIIEWDNTEELVFEICHEKLTEIKSIKIFKSGVIDRIQNKPLIGECK</sequence>
<evidence type="ECO:0000313" key="1">
    <source>
        <dbReference type="EMBL" id="RSE25503.1"/>
    </source>
</evidence>
<dbReference type="EMBL" id="RHXE01000006">
    <property type="protein sequence ID" value="RSE25503.1"/>
    <property type="molecule type" value="Genomic_DNA"/>
</dbReference>
<dbReference type="Proteomes" id="UP000277537">
    <property type="component" value="Unassembled WGS sequence"/>
</dbReference>
<organism evidence="1 2">
    <name type="scientific">Acinetobacter johnsonii</name>
    <dbReference type="NCBI Taxonomy" id="40214"/>
    <lineage>
        <taxon>Bacteria</taxon>
        <taxon>Pseudomonadati</taxon>
        <taxon>Pseudomonadota</taxon>
        <taxon>Gammaproteobacteria</taxon>
        <taxon>Moraxellales</taxon>
        <taxon>Moraxellaceae</taxon>
        <taxon>Acinetobacter</taxon>
    </lineage>
</organism>
<evidence type="ECO:0000313" key="2">
    <source>
        <dbReference type="Proteomes" id="UP000277537"/>
    </source>
</evidence>
<dbReference type="SUPFAM" id="SSF54523">
    <property type="entry name" value="Pili subunits"/>
    <property type="match status" value="1"/>
</dbReference>
<dbReference type="AlphaFoldDB" id="A0A239RUS3"/>
<dbReference type="RefSeq" id="WP_094148546.1">
    <property type="nucleotide sequence ID" value="NZ_FZRG01000021.1"/>
</dbReference>
<protein>
    <submittedName>
        <fullName evidence="1">Prepilin-type N-terminal cleavage/methylation domain-containing protein</fullName>
    </submittedName>
</protein>
<dbReference type="NCBIfam" id="TIGR02532">
    <property type="entry name" value="IV_pilin_GFxxxE"/>
    <property type="match status" value="1"/>
</dbReference>
<dbReference type="InterPro" id="IPR012902">
    <property type="entry name" value="N_methyl_site"/>
</dbReference>
<dbReference type="Gene3D" id="3.30.700.10">
    <property type="entry name" value="Glycoprotein, Type 4 Pilin"/>
    <property type="match status" value="1"/>
</dbReference>
<gene>
    <name evidence="1" type="ORF">EGT73_04490</name>
</gene>
<dbReference type="Pfam" id="PF07963">
    <property type="entry name" value="N_methyl"/>
    <property type="match status" value="1"/>
</dbReference>
<reference evidence="1 2" key="1">
    <citation type="submission" date="2018-10" db="EMBL/GenBank/DDBJ databases">
        <title>Transmission dynamics of multidrug resistant bacteria on intensive care unit surfaces.</title>
        <authorList>
            <person name="D'Souza A.W."/>
            <person name="Potter R.F."/>
            <person name="Wallace M."/>
            <person name="Shupe A."/>
            <person name="Patel S."/>
            <person name="Sun S."/>
            <person name="Gul D."/>
            <person name="Kwon J.H."/>
            <person name="Andleeb S."/>
            <person name="Burnham C.-A.D."/>
            <person name="Dantas G."/>
        </authorList>
    </citation>
    <scope>NUCLEOTIDE SEQUENCE [LARGE SCALE GENOMIC DNA]</scope>
    <source>
        <strain evidence="1 2">AJ_385</strain>
    </source>
</reference>
<proteinExistence type="predicted"/>
<accession>A0A239RUS3</accession>